<dbReference type="InterPro" id="IPR002104">
    <property type="entry name" value="Integrase_catalytic"/>
</dbReference>
<feature type="domain" description="Core-binding (CB)" evidence="11">
    <location>
        <begin position="6"/>
        <end position="97"/>
    </location>
</feature>
<evidence type="ECO:0000256" key="7">
    <source>
        <dbReference type="ARBA" id="ARBA00023172"/>
    </source>
</evidence>
<evidence type="ECO:0000313" key="13">
    <source>
        <dbReference type="Proteomes" id="UP000318483"/>
    </source>
</evidence>
<keyword evidence="2 9" id="KW-0963">Cytoplasm</keyword>
<evidence type="ECO:0000256" key="2">
    <source>
        <dbReference type="ARBA" id="ARBA00022490"/>
    </source>
</evidence>
<dbReference type="GO" id="GO:0006313">
    <property type="term" value="P:DNA transposition"/>
    <property type="evidence" value="ECO:0007669"/>
    <property type="project" value="UniProtKB-UniRule"/>
</dbReference>
<feature type="active site" evidence="9">
    <location>
        <position position="278"/>
    </location>
</feature>
<gene>
    <name evidence="9" type="primary">xerC</name>
    <name evidence="12" type="ORF">FPZ52_07850</name>
</gene>
<dbReference type="Pfam" id="PF00589">
    <property type="entry name" value="Phage_integrase"/>
    <property type="match status" value="1"/>
</dbReference>
<evidence type="ECO:0000313" key="12">
    <source>
        <dbReference type="EMBL" id="QDY69542.1"/>
    </source>
</evidence>
<dbReference type="PANTHER" id="PTHR30349">
    <property type="entry name" value="PHAGE INTEGRASE-RELATED"/>
    <property type="match status" value="1"/>
</dbReference>
<accession>A0A5B8ITK9</accession>
<keyword evidence="4 9" id="KW-0159">Chromosome partition</keyword>
<reference evidence="12 13" key="1">
    <citation type="submission" date="2019-07" db="EMBL/GenBank/DDBJ databases">
        <title>Litoreibacter alkalisoli sp. nov., isolated from saline-alkaline soil.</title>
        <authorList>
            <person name="Wang S."/>
            <person name="Xu L."/>
            <person name="Xing Y.-T."/>
            <person name="Sun J.-Q."/>
        </authorList>
    </citation>
    <scope>NUCLEOTIDE SEQUENCE [LARGE SCALE GENOMIC DNA]</scope>
    <source>
        <strain evidence="12 13">LN3S51</strain>
    </source>
</reference>
<dbReference type="OrthoDB" id="9801717at2"/>
<evidence type="ECO:0000256" key="5">
    <source>
        <dbReference type="ARBA" id="ARBA00022908"/>
    </source>
</evidence>
<protein>
    <recommendedName>
        <fullName evidence="9">Tyrosine recombinase XerC</fullName>
    </recommendedName>
</protein>
<dbReference type="HAMAP" id="MF_01808">
    <property type="entry name" value="Recomb_XerC_XerD"/>
    <property type="match status" value="1"/>
</dbReference>
<dbReference type="PROSITE" id="PS51900">
    <property type="entry name" value="CB"/>
    <property type="match status" value="1"/>
</dbReference>
<feature type="active site" evidence="9">
    <location>
        <position position="255"/>
    </location>
</feature>
<dbReference type="InterPro" id="IPR010998">
    <property type="entry name" value="Integrase_recombinase_N"/>
</dbReference>
<comment type="similarity">
    <text evidence="9">Belongs to the 'phage' integrase family. XerC subfamily.</text>
</comment>
<evidence type="ECO:0000256" key="4">
    <source>
        <dbReference type="ARBA" id="ARBA00022829"/>
    </source>
</evidence>
<dbReference type="EMBL" id="CP042261">
    <property type="protein sequence ID" value="QDY69542.1"/>
    <property type="molecule type" value="Genomic_DNA"/>
</dbReference>
<dbReference type="GO" id="GO:0009037">
    <property type="term" value="F:tyrosine-based site-specific recombinase activity"/>
    <property type="evidence" value="ECO:0007669"/>
    <property type="project" value="UniProtKB-UniRule"/>
</dbReference>
<evidence type="ECO:0000259" key="10">
    <source>
        <dbReference type="PROSITE" id="PS51898"/>
    </source>
</evidence>
<comment type="subunit">
    <text evidence="9">Forms a cyclic heterotetrameric complex composed of two molecules of XerC and two molecules of XerD.</text>
</comment>
<dbReference type="InterPro" id="IPR013762">
    <property type="entry name" value="Integrase-like_cat_sf"/>
</dbReference>
<dbReference type="InterPro" id="IPR050090">
    <property type="entry name" value="Tyrosine_recombinase_XerCD"/>
</dbReference>
<keyword evidence="6 9" id="KW-0238">DNA-binding</keyword>
<keyword evidence="7 9" id="KW-0233">DNA recombination</keyword>
<organism evidence="12 13">
    <name type="scientific">Qingshengfaniella alkalisoli</name>
    <dbReference type="NCBI Taxonomy" id="2599296"/>
    <lineage>
        <taxon>Bacteria</taxon>
        <taxon>Pseudomonadati</taxon>
        <taxon>Pseudomonadota</taxon>
        <taxon>Alphaproteobacteria</taxon>
        <taxon>Rhodobacterales</taxon>
        <taxon>Paracoccaceae</taxon>
        <taxon>Qingshengfaniella</taxon>
    </lineage>
</organism>
<evidence type="ECO:0000256" key="3">
    <source>
        <dbReference type="ARBA" id="ARBA00022618"/>
    </source>
</evidence>
<feature type="active site" evidence="9">
    <location>
        <position position="252"/>
    </location>
</feature>
<dbReference type="GO" id="GO:0005737">
    <property type="term" value="C:cytoplasm"/>
    <property type="evidence" value="ECO:0007669"/>
    <property type="project" value="UniProtKB-SubCell"/>
</dbReference>
<sequence>MSFLPPATSDLLQRWLTSIAALDDASDATTEAYRADLVRFFTFMNGHLEEPAAPGPIQCIGITDMRAWMAYERDRGLSARSLARALSAVKSFYRWWAEHEPFDPTAILSTRSPRFKRKLPRPLDEASARKMLETVELQSTTGWAAARDVAVVTLLYGCGLRISEALGLKGRDYPLPDMLRVTGKGNKERQVPVIEIAKRALDRYVRMCPYELTPTGPLFMGVRGGQLSASIVQQSVRKSRMQLGLPETATPHALRHSFATHLLNRGGDLRSIQELLGHASLSTTEAYTSVDAARLMEIYSKSHPRA</sequence>
<dbReference type="AlphaFoldDB" id="A0A5B8ITK9"/>
<dbReference type="PROSITE" id="PS51898">
    <property type="entry name" value="TYR_RECOMBINASE"/>
    <property type="match status" value="1"/>
</dbReference>
<dbReference type="InterPro" id="IPR011010">
    <property type="entry name" value="DNA_brk_join_enz"/>
</dbReference>
<comment type="subcellular location">
    <subcellularLocation>
        <location evidence="1 9">Cytoplasm</location>
    </subcellularLocation>
</comment>
<evidence type="ECO:0000256" key="9">
    <source>
        <dbReference type="HAMAP-Rule" id="MF_01808"/>
    </source>
</evidence>
<comment type="function">
    <text evidence="9">Site-specific tyrosine recombinase, which acts by catalyzing the cutting and rejoining of the recombining DNA molecules. The XerC-XerD complex is essential to convert dimers of the bacterial chromosome into monomers to permit their segregation at cell division. It also contributes to the segregational stability of plasmids.</text>
</comment>
<dbReference type="GO" id="GO:0007059">
    <property type="term" value="P:chromosome segregation"/>
    <property type="evidence" value="ECO:0007669"/>
    <property type="project" value="UniProtKB-UniRule"/>
</dbReference>
<evidence type="ECO:0000256" key="1">
    <source>
        <dbReference type="ARBA" id="ARBA00004496"/>
    </source>
</evidence>
<keyword evidence="13" id="KW-1185">Reference proteome</keyword>
<evidence type="ECO:0000259" key="11">
    <source>
        <dbReference type="PROSITE" id="PS51900"/>
    </source>
</evidence>
<dbReference type="Gene3D" id="1.10.150.130">
    <property type="match status" value="1"/>
</dbReference>
<dbReference type="RefSeq" id="WP_146364920.1">
    <property type="nucleotide sequence ID" value="NZ_CP042261.1"/>
</dbReference>
<dbReference type="InterPro" id="IPR023009">
    <property type="entry name" value="Tyrosine_recombinase_XerC/XerD"/>
</dbReference>
<name>A0A5B8ITK9_9RHOB</name>
<evidence type="ECO:0000256" key="8">
    <source>
        <dbReference type="ARBA" id="ARBA00023306"/>
    </source>
</evidence>
<dbReference type="KEGG" id="lit:FPZ52_07850"/>
<dbReference type="InterPro" id="IPR004107">
    <property type="entry name" value="Integrase_SAM-like_N"/>
</dbReference>
<evidence type="ECO:0000256" key="6">
    <source>
        <dbReference type="ARBA" id="ARBA00023125"/>
    </source>
</evidence>
<dbReference type="Gene3D" id="1.10.443.10">
    <property type="entry name" value="Intergrase catalytic core"/>
    <property type="match status" value="1"/>
</dbReference>
<feature type="active site" description="O-(3'-phospho-DNA)-tyrosine intermediate" evidence="9">
    <location>
        <position position="287"/>
    </location>
</feature>
<dbReference type="PANTHER" id="PTHR30349:SF90">
    <property type="entry name" value="TYROSINE RECOMBINASE XERD"/>
    <property type="match status" value="1"/>
</dbReference>
<dbReference type="GO" id="GO:0003677">
    <property type="term" value="F:DNA binding"/>
    <property type="evidence" value="ECO:0007669"/>
    <property type="project" value="UniProtKB-UniRule"/>
</dbReference>
<feature type="domain" description="Tyr recombinase" evidence="10">
    <location>
        <begin position="118"/>
        <end position="300"/>
    </location>
</feature>
<keyword evidence="5 9" id="KW-0229">DNA integration</keyword>
<feature type="active site" evidence="9">
    <location>
        <position position="184"/>
    </location>
</feature>
<feature type="active site" evidence="9">
    <location>
        <position position="161"/>
    </location>
</feature>
<dbReference type="InterPro" id="IPR044068">
    <property type="entry name" value="CB"/>
</dbReference>
<dbReference type="Pfam" id="PF02899">
    <property type="entry name" value="Phage_int_SAM_1"/>
    <property type="match status" value="1"/>
</dbReference>
<keyword evidence="3 9" id="KW-0132">Cell division</keyword>
<dbReference type="SUPFAM" id="SSF56349">
    <property type="entry name" value="DNA breaking-rejoining enzymes"/>
    <property type="match status" value="1"/>
</dbReference>
<keyword evidence="8 9" id="KW-0131">Cell cycle</keyword>
<dbReference type="Proteomes" id="UP000318483">
    <property type="component" value="Chromosome"/>
</dbReference>
<dbReference type="GO" id="GO:0051301">
    <property type="term" value="P:cell division"/>
    <property type="evidence" value="ECO:0007669"/>
    <property type="project" value="UniProtKB-KW"/>
</dbReference>
<dbReference type="SUPFAM" id="SSF47823">
    <property type="entry name" value="lambda integrase-like, N-terminal domain"/>
    <property type="match status" value="1"/>
</dbReference>
<proteinExistence type="inferred from homology"/>